<feature type="region of interest" description="Disordered" evidence="5">
    <location>
        <begin position="416"/>
        <end position="450"/>
    </location>
</feature>
<feature type="compositionally biased region" description="Low complexity" evidence="5">
    <location>
        <begin position="416"/>
        <end position="446"/>
    </location>
</feature>
<dbReference type="PANTHER" id="PTHR12425:SF5">
    <property type="entry name" value="SYNEMBRYN"/>
    <property type="match status" value="1"/>
</dbReference>
<reference evidence="6" key="2">
    <citation type="journal article" date="2019" name="IMA Fungus">
        <title>Genome sequencing and comparison of five Tilletia species to identify candidate genes for the detection of regulated species infecting wheat.</title>
        <authorList>
            <person name="Nguyen H.D.T."/>
            <person name="Sultana T."/>
            <person name="Kesanakurti P."/>
            <person name="Hambleton S."/>
        </authorList>
    </citation>
    <scope>NUCLEOTIDE SEQUENCE</scope>
    <source>
        <strain evidence="6">DAOMC 236426</strain>
    </source>
</reference>
<feature type="compositionally biased region" description="Low complexity" evidence="5">
    <location>
        <begin position="664"/>
        <end position="678"/>
    </location>
</feature>
<evidence type="ECO:0000256" key="2">
    <source>
        <dbReference type="ARBA" id="ARBA00022658"/>
    </source>
</evidence>
<dbReference type="GO" id="GO:0005737">
    <property type="term" value="C:cytoplasm"/>
    <property type="evidence" value="ECO:0007669"/>
    <property type="project" value="TreeGrafter"/>
</dbReference>
<evidence type="ECO:0000256" key="3">
    <source>
        <dbReference type="ARBA" id="ARBA00023186"/>
    </source>
</evidence>
<evidence type="ECO:0000313" key="6">
    <source>
        <dbReference type="EMBL" id="KAE8241115.1"/>
    </source>
</evidence>
<evidence type="ECO:0000313" key="7">
    <source>
        <dbReference type="Proteomes" id="UP000077684"/>
    </source>
</evidence>
<feature type="region of interest" description="Disordered" evidence="5">
    <location>
        <begin position="662"/>
        <end position="744"/>
    </location>
</feature>
<proteinExistence type="inferred from homology"/>
<feature type="compositionally biased region" description="Basic and acidic residues" evidence="5">
    <location>
        <begin position="735"/>
        <end position="744"/>
    </location>
</feature>
<feature type="coiled-coil region" evidence="4">
    <location>
        <begin position="773"/>
        <end position="817"/>
    </location>
</feature>
<dbReference type="GO" id="GO:0005085">
    <property type="term" value="F:guanyl-nucleotide exchange factor activity"/>
    <property type="evidence" value="ECO:0007669"/>
    <property type="project" value="UniProtKB-KW"/>
</dbReference>
<evidence type="ECO:0008006" key="8">
    <source>
        <dbReference type="Google" id="ProtNLM"/>
    </source>
</evidence>
<accession>A0A8X7MMG9</accession>
<evidence type="ECO:0000256" key="5">
    <source>
        <dbReference type="SAM" id="MobiDB-lite"/>
    </source>
</evidence>
<keyword evidence="2" id="KW-0344">Guanine-nucleotide releasing factor</keyword>
<dbReference type="PANTHER" id="PTHR12425">
    <property type="entry name" value="SYNEMBRYN"/>
    <property type="match status" value="1"/>
</dbReference>
<keyword evidence="7" id="KW-1185">Reference proteome</keyword>
<dbReference type="EMBL" id="LWDE02001399">
    <property type="protein sequence ID" value="KAE8241115.1"/>
    <property type="molecule type" value="Genomic_DNA"/>
</dbReference>
<dbReference type="Proteomes" id="UP000077684">
    <property type="component" value="Unassembled WGS sequence"/>
</dbReference>
<comment type="caution">
    <text evidence="6">The sequence shown here is derived from an EMBL/GenBank/DDBJ whole genome shotgun (WGS) entry which is preliminary data.</text>
</comment>
<sequence length="827" mass="87762">MAGSVEVALNALLDGGGSTSDGSDSAASSSSAAAAAAAAAAVATLTAAGPQLILITTSSQQNELAAITLARLSNTSNTQHRHPQCTPELELLRNLSRVPNTRLTHPDALITLITYIQHSIQIHTTPTTTTATATTSDNAVDQDADMAMRTLNNILMLHPTTRDKFSSNITLTTSTTTVHGAQATAQLLSTIAPTANQYPTLVFLAARLLFFSTLFENPFVVQAVEDEGILESYLKSVRSLSAGENYSPEAMPALTELLKLAFNLSLYYPRLRPDRAERWNEEQQARSAASSAKGSSWSSSSSKDTSSSASAPTAGDAWTQELSGLVQPTTELFQSLTSAPALINRLRPPLEPPIQQTVALLLNIPTPLALSHSLTHHSLPLSPNSTKQAQAELDILTKLYDLLALALHRYFPHPTKPLSSPTPSILSSSSSSTRKSVRSRATTVTVGDEGQQRAYATDDLMMLALNSYFPDRPVVVLPPPPESLADGLRYGVEDPDTPGMLAGARTQAVKDGMGGNGGGDPEIGLEPLILLARKYVAEDQGGLAGAGAGAGAGDGGAGGKWGKGAAAKQRRTALQTFRMRLLPDDLDRTIPPHKQPTLAGILIRLMSSVMFPRVARAASELLLAVCNGDPQELSRTIGYGPAAGFLALMGAGVVANSGSLPLASNRSSMSNGSSSTIGTGTGTDNYNSGLSTGSNAAPPRPIDPITGRFADVTDTDELPSSSLSSPTSPSFPRAPQKEMTPEEREREAERLFVLFERLNKTGVVSVGNPVLDADDAERARVEEVGELERVEGEREEREREEREEEEALRELEAWKKRKNGGGVRARW</sequence>
<organism evidence="6 7">
    <name type="scientific">Tilletia controversa</name>
    <name type="common">dwarf bunt fungus</name>
    <dbReference type="NCBI Taxonomy" id="13291"/>
    <lineage>
        <taxon>Eukaryota</taxon>
        <taxon>Fungi</taxon>
        <taxon>Dikarya</taxon>
        <taxon>Basidiomycota</taxon>
        <taxon>Ustilaginomycotina</taxon>
        <taxon>Exobasidiomycetes</taxon>
        <taxon>Tilletiales</taxon>
        <taxon>Tilletiaceae</taxon>
        <taxon>Tilletia</taxon>
    </lineage>
</organism>
<gene>
    <name evidence="6" type="ORF">A4X06_0g7660</name>
</gene>
<dbReference type="GO" id="GO:0007186">
    <property type="term" value="P:G protein-coupled receptor signaling pathway"/>
    <property type="evidence" value="ECO:0007669"/>
    <property type="project" value="TreeGrafter"/>
</dbReference>
<comment type="similarity">
    <text evidence="1">Belongs to the synembryn family.</text>
</comment>
<feature type="compositionally biased region" description="Low complexity" evidence="5">
    <location>
        <begin position="287"/>
        <end position="314"/>
    </location>
</feature>
<dbReference type="InterPro" id="IPR019318">
    <property type="entry name" value="Gua_nucleotide_exch_fac_Ric8"/>
</dbReference>
<keyword evidence="4" id="KW-0175">Coiled coil</keyword>
<evidence type="ECO:0000256" key="4">
    <source>
        <dbReference type="SAM" id="Coils"/>
    </source>
</evidence>
<name>A0A8X7MMG9_9BASI</name>
<evidence type="ECO:0000256" key="1">
    <source>
        <dbReference type="ARBA" id="ARBA00009049"/>
    </source>
</evidence>
<keyword evidence="3" id="KW-0143">Chaperone</keyword>
<reference evidence="6" key="1">
    <citation type="submission" date="2016-04" db="EMBL/GenBank/DDBJ databases">
        <authorList>
            <person name="Nguyen H.D."/>
            <person name="Samba Siva P."/>
            <person name="Cullis J."/>
            <person name="Levesque C.A."/>
            <person name="Hambleton S."/>
        </authorList>
    </citation>
    <scope>NUCLEOTIDE SEQUENCE</scope>
    <source>
        <strain evidence="6">DAOMC 236426</strain>
    </source>
</reference>
<feature type="compositionally biased region" description="Low complexity" evidence="5">
    <location>
        <begin position="719"/>
        <end position="731"/>
    </location>
</feature>
<dbReference type="GO" id="GO:0001965">
    <property type="term" value="F:G-protein alpha-subunit binding"/>
    <property type="evidence" value="ECO:0007669"/>
    <property type="project" value="TreeGrafter"/>
</dbReference>
<protein>
    <recommendedName>
        <fullName evidence="8">Synembryn-A</fullName>
    </recommendedName>
</protein>
<feature type="region of interest" description="Disordered" evidence="5">
    <location>
        <begin position="278"/>
        <end position="314"/>
    </location>
</feature>
<dbReference type="AlphaFoldDB" id="A0A8X7MMG9"/>
<dbReference type="Pfam" id="PF10165">
    <property type="entry name" value="Ric8"/>
    <property type="match status" value="2"/>
</dbReference>
<feature type="compositionally biased region" description="Polar residues" evidence="5">
    <location>
        <begin position="684"/>
        <end position="695"/>
    </location>
</feature>